<evidence type="ECO:0000259" key="2">
    <source>
        <dbReference type="Pfam" id="PF00389"/>
    </source>
</evidence>
<dbReference type="PANTHER" id="PTHR10996">
    <property type="entry name" value="2-HYDROXYACID DEHYDROGENASE-RELATED"/>
    <property type="match status" value="1"/>
</dbReference>
<dbReference type="PANTHER" id="PTHR10996:SF277">
    <property type="entry name" value="GLYOXYLATE REDUCTASE_HYDROXYPYRUVATE REDUCTASE"/>
    <property type="match status" value="1"/>
</dbReference>
<sequence length="142" mass="16022">MIYKNSLKIHHFKPIKLNDNFPISGIVLTRLFDVSVWNKCELVPREEWLKQIAGKSALHCTITDKIDNGVIIGAGSQLKCITMFSVGYDHIDLDACKKLWARVGYAPDVVTNATTEFTMALLLASGRRMFEANRDVYSGWKS</sequence>
<reference evidence="4" key="1">
    <citation type="submission" date="2015-01" db="EMBL/GenBank/DDBJ databases">
        <authorList>
            <person name="Aksoy S."/>
            <person name="Warren W."/>
            <person name="Wilson R.K."/>
        </authorList>
    </citation>
    <scope>NUCLEOTIDE SEQUENCE [LARGE SCALE GENOMIC DNA]</scope>
    <source>
        <strain evidence="4">IAEA</strain>
    </source>
</reference>
<dbReference type="EMBL" id="JXJN01012081">
    <property type="status" value="NOT_ANNOTATED_CDS"/>
    <property type="molecule type" value="Genomic_DNA"/>
</dbReference>
<dbReference type="EnsemblMetazoa" id="GPPI025914-RA">
    <property type="protein sequence ID" value="GPPI025914-PA"/>
    <property type="gene ID" value="GPPI025914"/>
</dbReference>
<dbReference type="InterPro" id="IPR050223">
    <property type="entry name" value="D-isomer_2-hydroxyacid_DH"/>
</dbReference>
<dbReference type="GO" id="GO:0030267">
    <property type="term" value="F:glyoxylate reductase (NADPH) activity"/>
    <property type="evidence" value="ECO:0007669"/>
    <property type="project" value="TreeGrafter"/>
</dbReference>
<dbReference type="SUPFAM" id="SSF52283">
    <property type="entry name" value="Formate/glycerate dehydrogenase catalytic domain-like"/>
    <property type="match status" value="1"/>
</dbReference>
<keyword evidence="1" id="KW-0560">Oxidoreductase</keyword>
<reference evidence="3" key="2">
    <citation type="submission" date="2020-05" db="UniProtKB">
        <authorList>
            <consortium name="EnsemblMetazoa"/>
        </authorList>
    </citation>
    <scope>IDENTIFICATION</scope>
    <source>
        <strain evidence="3">IAEA</strain>
    </source>
</reference>
<dbReference type="InterPro" id="IPR006139">
    <property type="entry name" value="D-isomer_2_OHA_DH_cat_dom"/>
</dbReference>
<dbReference type="AlphaFoldDB" id="A0A1B0BCQ2"/>
<proteinExistence type="predicted"/>
<evidence type="ECO:0000313" key="4">
    <source>
        <dbReference type="Proteomes" id="UP000092460"/>
    </source>
</evidence>
<evidence type="ECO:0000313" key="3">
    <source>
        <dbReference type="EnsemblMetazoa" id="GPPI025914-PA"/>
    </source>
</evidence>
<protein>
    <recommendedName>
        <fullName evidence="2">D-isomer specific 2-hydroxyacid dehydrogenase catalytic domain-containing protein</fullName>
    </recommendedName>
</protein>
<dbReference type="GO" id="GO:0051287">
    <property type="term" value="F:NAD binding"/>
    <property type="evidence" value="ECO:0007669"/>
    <property type="project" value="InterPro"/>
</dbReference>
<dbReference type="GO" id="GO:0005829">
    <property type="term" value="C:cytosol"/>
    <property type="evidence" value="ECO:0007669"/>
    <property type="project" value="TreeGrafter"/>
</dbReference>
<dbReference type="GO" id="GO:0008465">
    <property type="term" value="F:hydroxypyruvate reductase (NADH) activity"/>
    <property type="evidence" value="ECO:0007669"/>
    <property type="project" value="TreeGrafter"/>
</dbReference>
<organism evidence="3 4">
    <name type="scientific">Glossina palpalis gambiensis</name>
    <dbReference type="NCBI Taxonomy" id="67801"/>
    <lineage>
        <taxon>Eukaryota</taxon>
        <taxon>Metazoa</taxon>
        <taxon>Ecdysozoa</taxon>
        <taxon>Arthropoda</taxon>
        <taxon>Hexapoda</taxon>
        <taxon>Insecta</taxon>
        <taxon>Pterygota</taxon>
        <taxon>Neoptera</taxon>
        <taxon>Endopterygota</taxon>
        <taxon>Diptera</taxon>
        <taxon>Brachycera</taxon>
        <taxon>Muscomorpha</taxon>
        <taxon>Hippoboscoidea</taxon>
        <taxon>Glossinidae</taxon>
        <taxon>Glossina</taxon>
    </lineage>
</organism>
<dbReference type="STRING" id="67801.A0A1B0BCQ2"/>
<dbReference type="Gene3D" id="3.40.50.720">
    <property type="entry name" value="NAD(P)-binding Rossmann-like Domain"/>
    <property type="match status" value="2"/>
</dbReference>
<dbReference type="Proteomes" id="UP000092460">
    <property type="component" value="Unassembled WGS sequence"/>
</dbReference>
<accession>A0A1B0BCQ2</accession>
<dbReference type="VEuPathDB" id="VectorBase:GPPI025914"/>
<evidence type="ECO:0000256" key="1">
    <source>
        <dbReference type="ARBA" id="ARBA00023002"/>
    </source>
</evidence>
<feature type="domain" description="D-isomer specific 2-hydroxyacid dehydrogenase catalytic" evidence="2">
    <location>
        <begin position="33"/>
        <end position="118"/>
    </location>
</feature>
<keyword evidence="4" id="KW-1185">Reference proteome</keyword>
<dbReference type="Pfam" id="PF00389">
    <property type="entry name" value="2-Hacid_dh"/>
    <property type="match status" value="1"/>
</dbReference>
<name>A0A1B0BCQ2_9MUSC</name>